<feature type="transmembrane region" description="Helical" evidence="5">
    <location>
        <begin position="341"/>
        <end position="360"/>
    </location>
</feature>
<evidence type="ECO:0000259" key="6">
    <source>
        <dbReference type="PROSITE" id="PS50850"/>
    </source>
</evidence>
<evidence type="ECO:0000313" key="8">
    <source>
        <dbReference type="Proteomes" id="UP000310158"/>
    </source>
</evidence>
<dbReference type="Proteomes" id="UP000310158">
    <property type="component" value="Unassembled WGS sequence"/>
</dbReference>
<feature type="transmembrane region" description="Helical" evidence="5">
    <location>
        <begin position="443"/>
        <end position="464"/>
    </location>
</feature>
<organism evidence="7 8">
    <name type="scientific">Bondarzewia mesenterica</name>
    <dbReference type="NCBI Taxonomy" id="1095465"/>
    <lineage>
        <taxon>Eukaryota</taxon>
        <taxon>Fungi</taxon>
        <taxon>Dikarya</taxon>
        <taxon>Basidiomycota</taxon>
        <taxon>Agaricomycotina</taxon>
        <taxon>Agaricomycetes</taxon>
        <taxon>Russulales</taxon>
        <taxon>Bondarzewiaceae</taxon>
        <taxon>Bondarzewia</taxon>
    </lineage>
</organism>
<sequence length="520" mass="57096">MAAALYILDHTSTVIEEGPQVAIITESKDADKQSITAFAFPENDDQDPFLVRFDPDDPQNPFNLPTWRKWYLTVVSGILVFNATFASAAPSGVLGQMIEEFGMGTEVATLAISLFIAGYCLGPLAWGPLSEQIGRRPIFLVSFLFYTGFQVGCALSRNTASILVFRLLGGCFAAAPLTNSGGLVSDIWDAKTRGKAMVLFAVSPFAGPAIGPVVSGWINVGGASWRWLFWVLTMFAGACLVLVFFTVPETYAPALLVQKAKELREATKDDRYYAPLDSKISLARQMENILAKPFKILFREPMLIAITVYMSFMYGCLYLLFEAYPIVFTEGHHMNEGVSGLMYIPISVGGFIGVILYLAVFNPRYDTVAERLAPHLVPPEARLEMTMIGAPIFALSFFWFGWTSYSSVSFWSPLMAGGVMGFGIFCIFLSLINYIIDTYLSIAASALAANTVMRSVFGAAFPLFARQMYVALNPRWASTLLGFVALAMTPIPFVLRKYGPVLRAKSKHAPDIPRPQLSPA</sequence>
<dbReference type="Gene3D" id="1.20.1250.20">
    <property type="entry name" value="MFS general substrate transporter like domains"/>
    <property type="match status" value="1"/>
</dbReference>
<feature type="transmembrane region" description="Helical" evidence="5">
    <location>
        <begin position="302"/>
        <end position="321"/>
    </location>
</feature>
<evidence type="ECO:0000256" key="4">
    <source>
        <dbReference type="ARBA" id="ARBA00023136"/>
    </source>
</evidence>
<comment type="subcellular location">
    <subcellularLocation>
        <location evidence="1">Membrane</location>
        <topology evidence="1">Multi-pass membrane protein</topology>
    </subcellularLocation>
</comment>
<comment type="caution">
    <text evidence="7">The sequence shown here is derived from an EMBL/GenBank/DDBJ whole genome shotgun (WGS) entry which is preliminary data.</text>
</comment>
<proteinExistence type="predicted"/>
<dbReference type="EMBL" id="SGPL01000113">
    <property type="protein sequence ID" value="THH17387.1"/>
    <property type="molecule type" value="Genomic_DNA"/>
</dbReference>
<feature type="transmembrane region" description="Helical" evidence="5">
    <location>
        <begin position="108"/>
        <end position="126"/>
    </location>
</feature>
<protein>
    <recommendedName>
        <fullName evidence="6">Major facilitator superfamily (MFS) profile domain-containing protein</fullName>
    </recommendedName>
</protein>
<keyword evidence="8" id="KW-1185">Reference proteome</keyword>
<feature type="domain" description="Major facilitator superfamily (MFS) profile" evidence="6">
    <location>
        <begin position="70"/>
        <end position="502"/>
    </location>
</feature>
<feature type="transmembrane region" description="Helical" evidence="5">
    <location>
        <begin position="163"/>
        <end position="184"/>
    </location>
</feature>
<accession>A0A4S4LZ28</accession>
<evidence type="ECO:0000313" key="7">
    <source>
        <dbReference type="EMBL" id="THH17387.1"/>
    </source>
</evidence>
<dbReference type="Pfam" id="PF07690">
    <property type="entry name" value="MFS_1"/>
    <property type="match status" value="1"/>
</dbReference>
<dbReference type="PANTHER" id="PTHR23502">
    <property type="entry name" value="MAJOR FACILITATOR SUPERFAMILY"/>
    <property type="match status" value="1"/>
</dbReference>
<dbReference type="InterPro" id="IPR020846">
    <property type="entry name" value="MFS_dom"/>
</dbReference>
<dbReference type="SUPFAM" id="SSF103473">
    <property type="entry name" value="MFS general substrate transporter"/>
    <property type="match status" value="1"/>
</dbReference>
<feature type="transmembrane region" description="Helical" evidence="5">
    <location>
        <begin position="70"/>
        <end position="88"/>
    </location>
</feature>
<evidence type="ECO:0000256" key="2">
    <source>
        <dbReference type="ARBA" id="ARBA00022692"/>
    </source>
</evidence>
<dbReference type="OrthoDB" id="9986881at2759"/>
<dbReference type="GO" id="GO:0022857">
    <property type="term" value="F:transmembrane transporter activity"/>
    <property type="evidence" value="ECO:0007669"/>
    <property type="project" value="InterPro"/>
</dbReference>
<evidence type="ECO:0000256" key="3">
    <source>
        <dbReference type="ARBA" id="ARBA00022989"/>
    </source>
</evidence>
<dbReference type="PROSITE" id="PS50850">
    <property type="entry name" value="MFS"/>
    <property type="match status" value="1"/>
</dbReference>
<feature type="transmembrane region" description="Helical" evidence="5">
    <location>
        <begin position="476"/>
        <end position="495"/>
    </location>
</feature>
<feature type="transmembrane region" description="Helical" evidence="5">
    <location>
        <begin position="138"/>
        <end position="157"/>
    </location>
</feature>
<dbReference type="InterPro" id="IPR036259">
    <property type="entry name" value="MFS_trans_sf"/>
</dbReference>
<reference evidence="7 8" key="1">
    <citation type="submission" date="2019-02" db="EMBL/GenBank/DDBJ databases">
        <title>Genome sequencing of the rare red list fungi Bondarzewia mesenterica.</title>
        <authorList>
            <person name="Buettner E."/>
            <person name="Kellner H."/>
        </authorList>
    </citation>
    <scope>NUCLEOTIDE SEQUENCE [LARGE SCALE GENOMIC DNA]</scope>
    <source>
        <strain evidence="7 8">DSM 108281</strain>
    </source>
</reference>
<keyword evidence="3 5" id="KW-1133">Transmembrane helix</keyword>
<dbReference type="PANTHER" id="PTHR23502:SF173">
    <property type="entry name" value="MFS-MULTIDRUG-RESISTANCE TRANSPORTER-RELATED"/>
    <property type="match status" value="1"/>
</dbReference>
<dbReference type="GO" id="GO:0005886">
    <property type="term" value="C:plasma membrane"/>
    <property type="evidence" value="ECO:0007669"/>
    <property type="project" value="TreeGrafter"/>
</dbReference>
<feature type="transmembrane region" description="Helical" evidence="5">
    <location>
        <begin position="414"/>
        <end position="436"/>
    </location>
</feature>
<gene>
    <name evidence="7" type="ORF">EW146_g3402</name>
</gene>
<feature type="transmembrane region" description="Helical" evidence="5">
    <location>
        <begin position="381"/>
        <end position="402"/>
    </location>
</feature>
<feature type="transmembrane region" description="Helical" evidence="5">
    <location>
        <begin position="227"/>
        <end position="247"/>
    </location>
</feature>
<dbReference type="FunFam" id="1.20.1250.20:FF:000011">
    <property type="entry name" value="MFS multidrug transporter, putative"/>
    <property type="match status" value="1"/>
</dbReference>
<keyword evidence="2 5" id="KW-0812">Transmembrane</keyword>
<name>A0A4S4LZ28_9AGAM</name>
<evidence type="ECO:0000256" key="1">
    <source>
        <dbReference type="ARBA" id="ARBA00004141"/>
    </source>
</evidence>
<evidence type="ECO:0000256" key="5">
    <source>
        <dbReference type="SAM" id="Phobius"/>
    </source>
</evidence>
<keyword evidence="4 5" id="KW-0472">Membrane</keyword>
<dbReference type="CDD" id="cd17323">
    <property type="entry name" value="MFS_Tpo1_MDR_like"/>
    <property type="match status" value="1"/>
</dbReference>
<dbReference type="AlphaFoldDB" id="A0A4S4LZ28"/>
<dbReference type="InterPro" id="IPR011701">
    <property type="entry name" value="MFS"/>
</dbReference>
<feature type="transmembrane region" description="Helical" evidence="5">
    <location>
        <begin position="196"/>
        <end position="215"/>
    </location>
</feature>